<gene>
    <name evidence="1" type="ORF">RJT34_08886</name>
</gene>
<sequence>MTGKSCIIFAAYKCTQASVLKSAGLSCCASHVPFYLIHFTPIIKLNPTLTLHLYCSCYSSSSGIMVY</sequence>
<keyword evidence="2" id="KW-1185">Reference proteome</keyword>
<evidence type="ECO:0000313" key="2">
    <source>
        <dbReference type="Proteomes" id="UP001359559"/>
    </source>
</evidence>
<organism evidence="1 2">
    <name type="scientific">Clitoria ternatea</name>
    <name type="common">Butterfly pea</name>
    <dbReference type="NCBI Taxonomy" id="43366"/>
    <lineage>
        <taxon>Eukaryota</taxon>
        <taxon>Viridiplantae</taxon>
        <taxon>Streptophyta</taxon>
        <taxon>Embryophyta</taxon>
        <taxon>Tracheophyta</taxon>
        <taxon>Spermatophyta</taxon>
        <taxon>Magnoliopsida</taxon>
        <taxon>eudicotyledons</taxon>
        <taxon>Gunneridae</taxon>
        <taxon>Pentapetalae</taxon>
        <taxon>rosids</taxon>
        <taxon>fabids</taxon>
        <taxon>Fabales</taxon>
        <taxon>Fabaceae</taxon>
        <taxon>Papilionoideae</taxon>
        <taxon>50 kb inversion clade</taxon>
        <taxon>NPAAA clade</taxon>
        <taxon>indigoferoid/millettioid clade</taxon>
        <taxon>Phaseoleae</taxon>
        <taxon>Clitoria</taxon>
    </lineage>
</organism>
<evidence type="ECO:0000313" key="1">
    <source>
        <dbReference type="EMBL" id="KAK7311027.1"/>
    </source>
</evidence>
<reference evidence="1 2" key="1">
    <citation type="submission" date="2024-01" db="EMBL/GenBank/DDBJ databases">
        <title>The genomes of 5 underutilized Papilionoideae crops provide insights into root nodulation and disease resistance.</title>
        <authorList>
            <person name="Yuan L."/>
        </authorList>
    </citation>
    <scope>NUCLEOTIDE SEQUENCE [LARGE SCALE GENOMIC DNA]</scope>
    <source>
        <strain evidence="1">LY-2023</strain>
        <tissue evidence="1">Leaf</tissue>
    </source>
</reference>
<accession>A0AAN9PUW0</accession>
<protein>
    <submittedName>
        <fullName evidence="1">Uncharacterized protein</fullName>
    </submittedName>
</protein>
<dbReference type="EMBL" id="JAYKXN010000002">
    <property type="protein sequence ID" value="KAK7311027.1"/>
    <property type="molecule type" value="Genomic_DNA"/>
</dbReference>
<dbReference type="Proteomes" id="UP001359559">
    <property type="component" value="Unassembled WGS sequence"/>
</dbReference>
<dbReference type="AlphaFoldDB" id="A0AAN9PUW0"/>
<name>A0AAN9PUW0_CLITE</name>
<proteinExistence type="predicted"/>
<comment type="caution">
    <text evidence="1">The sequence shown here is derived from an EMBL/GenBank/DDBJ whole genome shotgun (WGS) entry which is preliminary data.</text>
</comment>